<evidence type="ECO:0000313" key="3">
    <source>
        <dbReference type="Proteomes" id="UP000194841"/>
    </source>
</evidence>
<evidence type="ECO:0000256" key="1">
    <source>
        <dbReference type="SAM" id="SignalP"/>
    </source>
</evidence>
<evidence type="ECO:0008006" key="4">
    <source>
        <dbReference type="Google" id="ProtNLM"/>
    </source>
</evidence>
<dbReference type="OrthoDB" id="5903970at2"/>
<dbReference type="Pfam" id="PF06629">
    <property type="entry name" value="MipA"/>
    <property type="match status" value="1"/>
</dbReference>
<reference evidence="2 3" key="1">
    <citation type="submission" date="2017-02" db="EMBL/GenBank/DDBJ databases">
        <title>Pseudoalteromonas ulvae TC14 Genome.</title>
        <authorList>
            <person name="Molmeret M."/>
        </authorList>
    </citation>
    <scope>NUCLEOTIDE SEQUENCE [LARGE SCALE GENOMIC DNA]</scope>
    <source>
        <strain evidence="2">TC14</strain>
    </source>
</reference>
<protein>
    <recommendedName>
        <fullName evidence="4">MipA/OmpV family protein</fullName>
    </recommendedName>
</protein>
<gene>
    <name evidence="2" type="ORF">B1199_16250</name>
</gene>
<feature type="signal peptide" evidence="1">
    <location>
        <begin position="1"/>
        <end position="27"/>
    </location>
</feature>
<dbReference type="AlphaFoldDB" id="A0A244CN33"/>
<evidence type="ECO:0000313" key="2">
    <source>
        <dbReference type="EMBL" id="OUL56916.1"/>
    </source>
</evidence>
<proteinExistence type="predicted"/>
<keyword evidence="1" id="KW-0732">Signal</keyword>
<dbReference type="InterPro" id="IPR010583">
    <property type="entry name" value="MipA"/>
</dbReference>
<sequence>MRHLPKTLLATLISSTFFLTPSFYSLASEPVDVDPKTPVAKEQSSQNPSLTQDDYRQILIDFENEQNTQCTIKCSNKDIHSIEIKRDDEEQANDDDVHFRIESNPRDGFYLGLSAISTFGDDFRYLSADEPSSEFDIDLNYRLQLLGFFIESPGLATRRMHGMYSLPAWGFNLINTPTWSFDVFYQRDNQGIEGLEGLNVQNQHKRGGFRATGYFDNSHLELIYSPFSRNEIGSDGVETSVSYRYDGQFKNWSYYANVGMQYRSREVTPHSNTLFEYDSRSGLSKSAGLSHSAEIGFEYPLSTDWVFGTFINYTELSNRVSLERPEVVEDGYRAGLILSFVF</sequence>
<accession>A0A244CN33</accession>
<dbReference type="RefSeq" id="WP_086745170.1">
    <property type="nucleotide sequence ID" value="NZ_MWPV01000005.1"/>
</dbReference>
<dbReference type="EMBL" id="MWPV01000005">
    <property type="protein sequence ID" value="OUL56916.1"/>
    <property type="molecule type" value="Genomic_DNA"/>
</dbReference>
<feature type="chain" id="PRO_5012534921" description="MipA/OmpV family protein" evidence="1">
    <location>
        <begin position="28"/>
        <end position="342"/>
    </location>
</feature>
<dbReference type="Proteomes" id="UP000194841">
    <property type="component" value="Unassembled WGS sequence"/>
</dbReference>
<comment type="caution">
    <text evidence="2">The sequence shown here is derived from an EMBL/GenBank/DDBJ whole genome shotgun (WGS) entry which is preliminary data.</text>
</comment>
<name>A0A244CN33_PSEDV</name>
<keyword evidence="3" id="KW-1185">Reference proteome</keyword>
<organism evidence="2 3">
    <name type="scientific">Pseudoalteromonas ulvae</name>
    <dbReference type="NCBI Taxonomy" id="107327"/>
    <lineage>
        <taxon>Bacteria</taxon>
        <taxon>Pseudomonadati</taxon>
        <taxon>Pseudomonadota</taxon>
        <taxon>Gammaproteobacteria</taxon>
        <taxon>Alteromonadales</taxon>
        <taxon>Pseudoalteromonadaceae</taxon>
        <taxon>Pseudoalteromonas</taxon>
    </lineage>
</organism>